<evidence type="ECO:0000313" key="1">
    <source>
        <dbReference type="EMBL" id="MDF2256693.1"/>
    </source>
</evidence>
<evidence type="ECO:0000313" key="2">
    <source>
        <dbReference type="Proteomes" id="UP001220022"/>
    </source>
</evidence>
<gene>
    <name evidence="1" type="ORF">P2L57_13430</name>
</gene>
<dbReference type="EMBL" id="JARHTQ010000007">
    <property type="protein sequence ID" value="MDF2256693.1"/>
    <property type="molecule type" value="Genomic_DNA"/>
</dbReference>
<accession>A0ABT5YYV4</accession>
<protein>
    <submittedName>
        <fullName evidence="1">Uncharacterized protein</fullName>
    </submittedName>
</protein>
<sequence>MHEGRGTGRPARVPPAGLHDDHVAQLLNEAVYHIEHLKIEHSAIGAPDKA</sequence>
<keyword evidence="2" id="KW-1185">Reference proteome</keyword>
<name>A0ABT5YYV4_9ACTN</name>
<organism evidence="1 2">
    <name type="scientific">Streptantibioticus ferralitis</name>
    <dbReference type="NCBI Taxonomy" id="236510"/>
    <lineage>
        <taxon>Bacteria</taxon>
        <taxon>Bacillati</taxon>
        <taxon>Actinomycetota</taxon>
        <taxon>Actinomycetes</taxon>
        <taxon>Kitasatosporales</taxon>
        <taxon>Streptomycetaceae</taxon>
        <taxon>Streptantibioticus</taxon>
    </lineage>
</organism>
<reference evidence="1 2" key="1">
    <citation type="submission" date="2023-03" db="EMBL/GenBank/DDBJ databases">
        <title>Draft genome sequence of type strain Streptomyces ferralitis JCM 14344.</title>
        <authorList>
            <person name="Klaysubun C."/>
            <person name="Duangmal K."/>
        </authorList>
    </citation>
    <scope>NUCLEOTIDE SEQUENCE [LARGE SCALE GENOMIC DNA]</scope>
    <source>
        <strain evidence="1 2">JCM 14344</strain>
    </source>
</reference>
<proteinExistence type="predicted"/>
<dbReference type="Proteomes" id="UP001220022">
    <property type="component" value="Unassembled WGS sequence"/>
</dbReference>
<comment type="caution">
    <text evidence="1">The sequence shown here is derived from an EMBL/GenBank/DDBJ whole genome shotgun (WGS) entry which is preliminary data.</text>
</comment>
<dbReference type="RefSeq" id="WP_275813342.1">
    <property type="nucleotide sequence ID" value="NZ_BAAANM010000001.1"/>
</dbReference>